<evidence type="ECO:0000256" key="1">
    <source>
        <dbReference type="SAM" id="SignalP"/>
    </source>
</evidence>
<evidence type="ECO:0000313" key="2">
    <source>
        <dbReference type="EMBL" id="BBY92260.1"/>
    </source>
</evidence>
<dbReference type="EMBL" id="AP022601">
    <property type="protein sequence ID" value="BBY92260.1"/>
    <property type="molecule type" value="Genomic_DNA"/>
</dbReference>
<dbReference type="AlphaFoldDB" id="A0A9W4FEN6"/>
<dbReference type="RefSeq" id="WP_163728995.1">
    <property type="nucleotide sequence ID" value="NZ_AP022601.1"/>
</dbReference>
<protein>
    <submittedName>
        <fullName evidence="2">Uncharacterized protein</fullName>
    </submittedName>
</protein>
<evidence type="ECO:0000313" key="3">
    <source>
        <dbReference type="Proteomes" id="UP000465785"/>
    </source>
</evidence>
<reference evidence="2 3" key="1">
    <citation type="journal article" date="2019" name="Emerg. Microbes Infect.">
        <title>Comprehensive subspecies identification of 175 nontuberculous mycobacteria species based on 7547 genomic profiles.</title>
        <authorList>
            <person name="Matsumoto Y."/>
            <person name="Kinjo T."/>
            <person name="Motooka D."/>
            <person name="Nabeya D."/>
            <person name="Jung N."/>
            <person name="Uechi K."/>
            <person name="Horii T."/>
            <person name="Iida T."/>
            <person name="Fujita J."/>
            <person name="Nakamura S."/>
        </authorList>
    </citation>
    <scope>NUCLEOTIDE SEQUENCE [LARGE SCALE GENOMIC DNA]</scope>
    <source>
        <strain evidence="2 3">JCM 6399</strain>
    </source>
</reference>
<gene>
    <name evidence="2" type="ORF">MGALJ_19290</name>
</gene>
<accession>A0A9W4FEN6</accession>
<dbReference type="KEGG" id="mgau:MGALJ_19290"/>
<keyword evidence="1" id="KW-0732">Signal</keyword>
<organism evidence="2 3">
    <name type="scientific">Mycobacterium gallinarum</name>
    <dbReference type="NCBI Taxonomy" id="39689"/>
    <lineage>
        <taxon>Bacteria</taxon>
        <taxon>Bacillati</taxon>
        <taxon>Actinomycetota</taxon>
        <taxon>Actinomycetes</taxon>
        <taxon>Mycobacteriales</taxon>
        <taxon>Mycobacteriaceae</taxon>
        <taxon>Mycobacterium</taxon>
    </lineage>
</organism>
<proteinExistence type="predicted"/>
<sequence>MNISTVKKLTVSAVIAGWLGLALGGVALTIAAPANAATNTTSSVAKWSVHGEGEETIRVSDAARI</sequence>
<name>A0A9W4FEN6_9MYCO</name>
<keyword evidence="3" id="KW-1185">Reference proteome</keyword>
<feature type="chain" id="PRO_5040994261" evidence="1">
    <location>
        <begin position="37"/>
        <end position="65"/>
    </location>
</feature>
<feature type="signal peptide" evidence="1">
    <location>
        <begin position="1"/>
        <end position="36"/>
    </location>
</feature>
<dbReference type="Proteomes" id="UP000465785">
    <property type="component" value="Chromosome"/>
</dbReference>